<evidence type="ECO:0000313" key="3">
    <source>
        <dbReference type="Proteomes" id="UP000002279"/>
    </source>
</evidence>
<dbReference type="FunCoup" id="A0A6I8N8K2">
    <property type="interactions" value="967"/>
</dbReference>
<dbReference type="OMA" id="GHNHAGN"/>
<gene>
    <name evidence="2" type="primary">ADPRM</name>
</gene>
<protein>
    <submittedName>
        <fullName evidence="2">ADP-ribose/CDP-alcohol diphosphatase, manganese dependent</fullName>
    </submittedName>
</protein>
<evidence type="ECO:0000259" key="1">
    <source>
        <dbReference type="Pfam" id="PF00149"/>
    </source>
</evidence>
<dbReference type="PANTHER" id="PTHR16509:SF1">
    <property type="entry name" value="MANGANESE-DEPENDENT ADP-RIBOSE_CDP-ALCOHOL DIPHOSPHATASE"/>
    <property type="match status" value="1"/>
</dbReference>
<dbReference type="Gene3D" id="3.60.21.10">
    <property type="match status" value="1"/>
</dbReference>
<dbReference type="PANTHER" id="PTHR16509">
    <property type="match status" value="1"/>
</dbReference>
<dbReference type="SUPFAM" id="SSF56300">
    <property type="entry name" value="Metallo-dependent phosphatases"/>
    <property type="match status" value="1"/>
</dbReference>
<dbReference type="InterPro" id="IPR004843">
    <property type="entry name" value="Calcineurin-like_PHP"/>
</dbReference>
<organism evidence="2 3">
    <name type="scientific">Ornithorhynchus anatinus</name>
    <name type="common">Duckbill platypus</name>
    <dbReference type="NCBI Taxonomy" id="9258"/>
    <lineage>
        <taxon>Eukaryota</taxon>
        <taxon>Metazoa</taxon>
        <taxon>Chordata</taxon>
        <taxon>Craniata</taxon>
        <taxon>Vertebrata</taxon>
        <taxon>Euteleostomi</taxon>
        <taxon>Mammalia</taxon>
        <taxon>Monotremata</taxon>
        <taxon>Ornithorhynchidae</taxon>
        <taxon>Ornithorhynchus</taxon>
    </lineage>
</organism>
<reference evidence="2" key="1">
    <citation type="submission" date="2025-08" db="UniProtKB">
        <authorList>
            <consortium name="Ensembl"/>
        </authorList>
    </citation>
    <scope>IDENTIFICATION</scope>
    <source>
        <strain evidence="2">Glennie</strain>
    </source>
</reference>
<sequence length="313" mass="34436">GGDRLVPPRRPGEPRFSFGVIADIQYADLEDGRDFLGTRRRYYRPSLGLLRGAVAGWNAAPRPPRFVLQLGDAVDGLNARRRASGPALARVLAEFGRLRAPVHHAWGNHDLYNFSRAELARSGLNSGRLGDPAGPRPPAAPADGYYAYHFAPLPGFRFVLLDAYDLSVLGRDPASPRYREALRLLREKNPNADLNSPRGLPEPQFVQFNGGFSRDQLAWFDDVLTFSDSNGEKVVVAGHLPIHPDSCDGVCLAWNYAEALAVIHSHRCVGLRPGVIETAPDGQAFGSVHVYPEGMLLEGRGRVTSREMPFPRR</sequence>
<dbReference type="GeneTree" id="ENSGT00390000014667"/>
<dbReference type="GO" id="GO:0030145">
    <property type="term" value="F:manganese ion binding"/>
    <property type="evidence" value="ECO:0000318"/>
    <property type="project" value="GO_Central"/>
</dbReference>
<accession>A0A6I8N8K2</accession>
<feature type="domain" description="Calcineurin-like phosphoesterase" evidence="1">
    <location>
        <begin position="18"/>
        <end position="256"/>
    </location>
</feature>
<dbReference type="Ensembl" id="ENSOANT00000070277.1">
    <property type="protein sequence ID" value="ENSOANP00000037374.1"/>
    <property type="gene ID" value="ENSOANG00000050078.1"/>
</dbReference>
<dbReference type="Pfam" id="PF00149">
    <property type="entry name" value="Metallophos"/>
    <property type="match status" value="1"/>
</dbReference>
<reference evidence="2" key="2">
    <citation type="submission" date="2025-09" db="UniProtKB">
        <authorList>
            <consortium name="Ensembl"/>
        </authorList>
    </citation>
    <scope>IDENTIFICATION</scope>
    <source>
        <strain evidence="2">Glennie</strain>
    </source>
</reference>
<dbReference type="InterPro" id="IPR029052">
    <property type="entry name" value="Metallo-depent_PP-like"/>
</dbReference>
<proteinExistence type="predicted"/>
<dbReference type="GO" id="GO:0047734">
    <property type="term" value="F:CDP-glycerol diphosphatase activity"/>
    <property type="evidence" value="ECO:0000318"/>
    <property type="project" value="GO_Central"/>
</dbReference>
<dbReference type="AlphaFoldDB" id="A0A6I8N8K2"/>
<dbReference type="InParanoid" id="A0A6I8N8K2"/>
<dbReference type="Proteomes" id="UP000002279">
    <property type="component" value="Unplaced"/>
</dbReference>
<dbReference type="GO" id="GO:0008663">
    <property type="term" value="F:2',3'-cyclic-nucleotide 2'-phosphodiesterase activity"/>
    <property type="evidence" value="ECO:0000318"/>
    <property type="project" value="GO_Central"/>
</dbReference>
<dbReference type="GO" id="GO:0047631">
    <property type="term" value="F:ADP-ribose diphosphatase activity"/>
    <property type="evidence" value="ECO:0000318"/>
    <property type="project" value="GO_Central"/>
</dbReference>
<keyword evidence="3" id="KW-1185">Reference proteome</keyword>
<dbReference type="Bgee" id="ENSOANG00000050078">
    <property type="expression patterns" value="Expressed in adult mammalian kidney and 7 other cell types or tissues"/>
</dbReference>
<evidence type="ECO:0000313" key="2">
    <source>
        <dbReference type="Ensembl" id="ENSOANP00000037374.1"/>
    </source>
</evidence>
<name>A0A6I8N8K2_ORNAN</name>